<name>A0AAV7W0R0_PLEWA</name>
<sequence length="112" mass="12763">MVATATATYFTENEGTIRSTTNLWKAYIAVMCCQMIARRIGLKRDREMEGWELEGQLLQLEAYYVATPDGDLPHNTGEVRQEYEALVSQEARTQFRATQGRMHEVGNRLTSS</sequence>
<evidence type="ECO:0000313" key="2">
    <source>
        <dbReference type="Proteomes" id="UP001066276"/>
    </source>
</evidence>
<evidence type="ECO:0000313" key="1">
    <source>
        <dbReference type="EMBL" id="KAJ1207073.1"/>
    </source>
</evidence>
<keyword evidence="2" id="KW-1185">Reference proteome</keyword>
<dbReference type="EMBL" id="JANPWB010000002">
    <property type="protein sequence ID" value="KAJ1207073.1"/>
    <property type="molecule type" value="Genomic_DNA"/>
</dbReference>
<organism evidence="1 2">
    <name type="scientific">Pleurodeles waltl</name>
    <name type="common">Iberian ribbed newt</name>
    <dbReference type="NCBI Taxonomy" id="8319"/>
    <lineage>
        <taxon>Eukaryota</taxon>
        <taxon>Metazoa</taxon>
        <taxon>Chordata</taxon>
        <taxon>Craniata</taxon>
        <taxon>Vertebrata</taxon>
        <taxon>Euteleostomi</taxon>
        <taxon>Amphibia</taxon>
        <taxon>Batrachia</taxon>
        <taxon>Caudata</taxon>
        <taxon>Salamandroidea</taxon>
        <taxon>Salamandridae</taxon>
        <taxon>Pleurodelinae</taxon>
        <taxon>Pleurodeles</taxon>
    </lineage>
</organism>
<reference evidence="1" key="1">
    <citation type="journal article" date="2022" name="bioRxiv">
        <title>Sequencing and chromosome-scale assembly of the giantPleurodeles waltlgenome.</title>
        <authorList>
            <person name="Brown T."/>
            <person name="Elewa A."/>
            <person name="Iarovenko S."/>
            <person name="Subramanian E."/>
            <person name="Araus A.J."/>
            <person name="Petzold A."/>
            <person name="Susuki M."/>
            <person name="Suzuki K.-i.T."/>
            <person name="Hayashi T."/>
            <person name="Toyoda A."/>
            <person name="Oliveira C."/>
            <person name="Osipova E."/>
            <person name="Leigh N.D."/>
            <person name="Simon A."/>
            <person name="Yun M.H."/>
        </authorList>
    </citation>
    <scope>NUCLEOTIDE SEQUENCE</scope>
    <source>
        <strain evidence="1">20211129_DDA</strain>
        <tissue evidence="1">Liver</tissue>
    </source>
</reference>
<dbReference type="Proteomes" id="UP001066276">
    <property type="component" value="Chromosome 1_2"/>
</dbReference>
<accession>A0AAV7W0R0</accession>
<proteinExistence type="predicted"/>
<comment type="caution">
    <text evidence="1">The sequence shown here is derived from an EMBL/GenBank/DDBJ whole genome shotgun (WGS) entry which is preliminary data.</text>
</comment>
<dbReference type="AlphaFoldDB" id="A0AAV7W0R0"/>
<gene>
    <name evidence="1" type="ORF">NDU88_002465</name>
</gene>
<protein>
    <submittedName>
        <fullName evidence="1">Uncharacterized protein</fullName>
    </submittedName>
</protein>